<evidence type="ECO:0000259" key="2">
    <source>
        <dbReference type="Pfam" id="PF13670"/>
    </source>
</evidence>
<dbReference type="Proteomes" id="UP001196509">
    <property type="component" value="Unassembled WGS sequence"/>
</dbReference>
<evidence type="ECO:0000313" key="3">
    <source>
        <dbReference type="EMBL" id="MBW8636042.1"/>
    </source>
</evidence>
<organism evidence="3 4">
    <name type="scientific">Flavimaribacter sediminis</name>
    <dbReference type="NCBI Taxonomy" id="2865987"/>
    <lineage>
        <taxon>Bacteria</taxon>
        <taxon>Pseudomonadati</taxon>
        <taxon>Pseudomonadota</taxon>
        <taxon>Alphaproteobacteria</taxon>
        <taxon>Hyphomicrobiales</taxon>
        <taxon>Rhizobiaceae</taxon>
        <taxon>Flavimaribacter</taxon>
    </lineage>
</organism>
<dbReference type="AlphaFoldDB" id="A0AAE2ZJY9"/>
<sequence length="101" mass="11032">MTLARAIACAAILVAVTTPALATGLMTCDSGDKTSWQSTDQLKDKMVADGWQVTRIKEDGGCYEAYGTTPEGQRVEAYYDPLTLELLLVARRGQVLFKKED</sequence>
<dbReference type="RefSeq" id="WP_220226752.1">
    <property type="nucleotide sequence ID" value="NZ_JAICBX010000001.1"/>
</dbReference>
<feature type="chain" id="PRO_5041932530" evidence="1">
    <location>
        <begin position="23"/>
        <end position="101"/>
    </location>
</feature>
<evidence type="ECO:0000313" key="4">
    <source>
        <dbReference type="Proteomes" id="UP001196509"/>
    </source>
</evidence>
<comment type="caution">
    <text evidence="3">The sequence shown here is derived from an EMBL/GenBank/DDBJ whole genome shotgun (WGS) entry which is preliminary data.</text>
</comment>
<dbReference type="EMBL" id="JAICBX010000001">
    <property type="protein sequence ID" value="MBW8636042.1"/>
    <property type="molecule type" value="Genomic_DNA"/>
</dbReference>
<evidence type="ECO:0000256" key="1">
    <source>
        <dbReference type="SAM" id="SignalP"/>
    </source>
</evidence>
<reference evidence="3" key="1">
    <citation type="submission" date="2021-08" db="EMBL/GenBank/DDBJ databases">
        <title>Hoeflea bacterium WL0058 sp. nov., isolated from the sediment.</title>
        <authorList>
            <person name="Wang L."/>
            <person name="Zhang D."/>
        </authorList>
    </citation>
    <scope>NUCLEOTIDE SEQUENCE</scope>
    <source>
        <strain evidence="3">WL0058</strain>
    </source>
</reference>
<keyword evidence="4" id="KW-1185">Reference proteome</keyword>
<keyword evidence="1" id="KW-0732">Signal</keyword>
<feature type="signal peptide" evidence="1">
    <location>
        <begin position="1"/>
        <end position="22"/>
    </location>
</feature>
<dbReference type="Pfam" id="PF13670">
    <property type="entry name" value="PepSY_2"/>
    <property type="match status" value="1"/>
</dbReference>
<name>A0AAE2ZJY9_9HYPH</name>
<protein>
    <submittedName>
        <fullName evidence="3">PepSY domain-containing protein</fullName>
    </submittedName>
</protein>
<gene>
    <name evidence="3" type="ORF">K1W69_02500</name>
</gene>
<feature type="domain" description="PepSY" evidence="2">
    <location>
        <begin position="7"/>
        <end position="86"/>
    </location>
</feature>
<dbReference type="InterPro" id="IPR025711">
    <property type="entry name" value="PepSY"/>
</dbReference>
<accession>A0AAE2ZJY9</accession>
<proteinExistence type="predicted"/>